<sequence>MCALSYGMGVSKSTIHRWLELKQIRRHSNAIKPLLCESEDDSSSFDHLPQVVEVPLPNLFTPETETETQSEVIPRVKCNIIIPDGSKVPVAHIGTDPLTNKLQDLDFSNQRQISSPSRALLFADGEKPAKRHIYDDGDAGKFFFVRKLFVAAWSSKQS</sequence>
<protein>
    <submittedName>
        <fullName evidence="1">Uncharacterized protein</fullName>
    </submittedName>
</protein>
<gene>
    <name evidence="1" type="ORF">CCAM_LOCUS35897</name>
</gene>
<dbReference type="EMBL" id="OOIL02005153">
    <property type="protein sequence ID" value="VFQ94121.1"/>
    <property type="molecule type" value="Genomic_DNA"/>
</dbReference>
<keyword evidence="2" id="KW-1185">Reference proteome</keyword>
<evidence type="ECO:0000313" key="2">
    <source>
        <dbReference type="Proteomes" id="UP000595140"/>
    </source>
</evidence>
<accession>A0A484MYM4</accession>
<dbReference type="Proteomes" id="UP000595140">
    <property type="component" value="Unassembled WGS sequence"/>
</dbReference>
<name>A0A484MYM4_9ASTE</name>
<dbReference type="AlphaFoldDB" id="A0A484MYM4"/>
<evidence type="ECO:0000313" key="1">
    <source>
        <dbReference type="EMBL" id="VFQ94121.1"/>
    </source>
</evidence>
<reference evidence="1 2" key="1">
    <citation type="submission" date="2018-04" db="EMBL/GenBank/DDBJ databases">
        <authorList>
            <person name="Vogel A."/>
        </authorList>
    </citation>
    <scope>NUCLEOTIDE SEQUENCE [LARGE SCALE GENOMIC DNA]</scope>
</reference>
<organism evidence="1 2">
    <name type="scientific">Cuscuta campestris</name>
    <dbReference type="NCBI Taxonomy" id="132261"/>
    <lineage>
        <taxon>Eukaryota</taxon>
        <taxon>Viridiplantae</taxon>
        <taxon>Streptophyta</taxon>
        <taxon>Embryophyta</taxon>
        <taxon>Tracheophyta</taxon>
        <taxon>Spermatophyta</taxon>
        <taxon>Magnoliopsida</taxon>
        <taxon>eudicotyledons</taxon>
        <taxon>Gunneridae</taxon>
        <taxon>Pentapetalae</taxon>
        <taxon>asterids</taxon>
        <taxon>lamiids</taxon>
        <taxon>Solanales</taxon>
        <taxon>Convolvulaceae</taxon>
        <taxon>Cuscuteae</taxon>
        <taxon>Cuscuta</taxon>
        <taxon>Cuscuta subgen. Grammica</taxon>
        <taxon>Cuscuta sect. Cleistogrammica</taxon>
    </lineage>
</organism>
<proteinExistence type="predicted"/>